<comment type="caution">
    <text evidence="1">The sequence shown here is derived from an EMBL/GenBank/DDBJ whole genome shotgun (WGS) entry which is preliminary data.</text>
</comment>
<dbReference type="GO" id="GO:0007059">
    <property type="term" value="P:chromosome segregation"/>
    <property type="evidence" value="ECO:0007669"/>
    <property type="project" value="InterPro"/>
</dbReference>
<name>A0A2K3LW11_TRIPR</name>
<protein>
    <submittedName>
        <fullName evidence="1">Spindle and kinetochore-associated protein 1</fullName>
    </submittedName>
</protein>
<proteinExistence type="predicted"/>
<dbReference type="GO" id="GO:0000940">
    <property type="term" value="C:outer kinetochore"/>
    <property type="evidence" value="ECO:0007669"/>
    <property type="project" value="TreeGrafter"/>
</dbReference>
<dbReference type="GO" id="GO:0051301">
    <property type="term" value="P:cell division"/>
    <property type="evidence" value="ECO:0007669"/>
    <property type="project" value="InterPro"/>
</dbReference>
<dbReference type="GO" id="GO:0008017">
    <property type="term" value="F:microtubule binding"/>
    <property type="evidence" value="ECO:0007669"/>
    <property type="project" value="InterPro"/>
</dbReference>
<dbReference type="Pfam" id="PF07160">
    <property type="entry name" value="SKA1"/>
    <property type="match status" value="1"/>
</dbReference>
<dbReference type="PANTHER" id="PTHR28573:SF1">
    <property type="entry name" value="SPINDLE AND KINETOCHORE-ASSOCIATED PROTEIN 1"/>
    <property type="match status" value="1"/>
</dbReference>
<dbReference type="AlphaFoldDB" id="A0A2K3LW11"/>
<dbReference type="PANTHER" id="PTHR28573">
    <property type="entry name" value="SPINDLE AND KINETOCHORE-ASSOCIATED PROTEIN 1"/>
    <property type="match status" value="1"/>
</dbReference>
<dbReference type="GO" id="GO:0000278">
    <property type="term" value="P:mitotic cell cycle"/>
    <property type="evidence" value="ECO:0007669"/>
    <property type="project" value="TreeGrafter"/>
</dbReference>
<dbReference type="STRING" id="57577.A0A2K3LW11"/>
<accession>A0A2K3LW11</accession>
<dbReference type="EMBL" id="ASHM01042548">
    <property type="protein sequence ID" value="PNX82699.1"/>
    <property type="molecule type" value="Genomic_DNA"/>
</dbReference>
<dbReference type="ExpressionAtlas" id="A0A2K3LW11">
    <property type="expression patterns" value="baseline"/>
</dbReference>
<reference evidence="1 2" key="2">
    <citation type="journal article" date="2017" name="Front. Plant Sci.">
        <title>Gene Classification and Mining of Molecular Markers Useful in Red Clover (Trifolium pratense) Breeding.</title>
        <authorList>
            <person name="Istvanek J."/>
            <person name="Dluhosova J."/>
            <person name="Dluhos P."/>
            <person name="Patkova L."/>
            <person name="Nedelnik J."/>
            <person name="Repkova J."/>
        </authorList>
    </citation>
    <scope>NUCLEOTIDE SEQUENCE [LARGE SCALE GENOMIC DNA]</scope>
    <source>
        <strain evidence="2">cv. Tatra</strain>
        <tissue evidence="1">Young leaves</tissue>
    </source>
</reference>
<dbReference type="Proteomes" id="UP000236291">
    <property type="component" value="Unassembled WGS sequence"/>
</dbReference>
<organism evidence="1 2">
    <name type="scientific">Trifolium pratense</name>
    <name type="common">Red clover</name>
    <dbReference type="NCBI Taxonomy" id="57577"/>
    <lineage>
        <taxon>Eukaryota</taxon>
        <taxon>Viridiplantae</taxon>
        <taxon>Streptophyta</taxon>
        <taxon>Embryophyta</taxon>
        <taxon>Tracheophyta</taxon>
        <taxon>Spermatophyta</taxon>
        <taxon>Magnoliopsida</taxon>
        <taxon>eudicotyledons</taxon>
        <taxon>Gunneridae</taxon>
        <taxon>Pentapetalae</taxon>
        <taxon>rosids</taxon>
        <taxon>fabids</taxon>
        <taxon>Fabales</taxon>
        <taxon>Fabaceae</taxon>
        <taxon>Papilionoideae</taxon>
        <taxon>50 kb inversion clade</taxon>
        <taxon>NPAAA clade</taxon>
        <taxon>Hologalegina</taxon>
        <taxon>IRL clade</taxon>
        <taxon>Trifolieae</taxon>
        <taxon>Trifolium</taxon>
    </lineage>
</organism>
<gene>
    <name evidence="1" type="ORF">L195_g038732</name>
</gene>
<feature type="non-terminal residue" evidence="1">
    <location>
        <position position="76"/>
    </location>
</feature>
<dbReference type="GO" id="GO:0005876">
    <property type="term" value="C:spindle microtubule"/>
    <property type="evidence" value="ECO:0007669"/>
    <property type="project" value="TreeGrafter"/>
</dbReference>
<dbReference type="InterPro" id="IPR009829">
    <property type="entry name" value="SKA1"/>
</dbReference>
<reference evidence="1 2" key="1">
    <citation type="journal article" date="2014" name="Am. J. Bot.">
        <title>Genome assembly and annotation for red clover (Trifolium pratense; Fabaceae).</title>
        <authorList>
            <person name="Istvanek J."/>
            <person name="Jaros M."/>
            <person name="Krenek A."/>
            <person name="Repkova J."/>
        </authorList>
    </citation>
    <scope>NUCLEOTIDE SEQUENCE [LARGE SCALE GENOMIC DNA]</scope>
    <source>
        <strain evidence="2">cv. Tatra</strain>
        <tissue evidence="1">Young leaves</tissue>
    </source>
</reference>
<dbReference type="GO" id="GO:0072686">
    <property type="term" value="C:mitotic spindle"/>
    <property type="evidence" value="ECO:0007669"/>
    <property type="project" value="TreeGrafter"/>
</dbReference>
<dbReference type="GO" id="GO:0031110">
    <property type="term" value="P:regulation of microtubule polymerization or depolymerization"/>
    <property type="evidence" value="ECO:0007669"/>
    <property type="project" value="TreeGrafter"/>
</dbReference>
<evidence type="ECO:0000313" key="2">
    <source>
        <dbReference type="Proteomes" id="UP000236291"/>
    </source>
</evidence>
<evidence type="ECO:0000313" key="1">
    <source>
        <dbReference type="EMBL" id="PNX82699.1"/>
    </source>
</evidence>
<sequence>MNSNSKNAGSSLDSLMSSFNARILQLQELVIARNMYPASSIADLSAVDSAVTAMEIQVQAIKDRFRDEIEAIPKTK</sequence>